<comment type="caution">
    <text evidence="2">The sequence shown here is derived from an EMBL/GenBank/DDBJ whole genome shotgun (WGS) entry which is preliminary data.</text>
</comment>
<evidence type="ECO:0000313" key="2">
    <source>
        <dbReference type="EMBL" id="MDB9139913.1"/>
    </source>
</evidence>
<organism evidence="2 3">
    <name type="scientific">Parabacteroides distasonis</name>
    <dbReference type="NCBI Taxonomy" id="823"/>
    <lineage>
        <taxon>Bacteria</taxon>
        <taxon>Pseudomonadati</taxon>
        <taxon>Bacteroidota</taxon>
        <taxon>Bacteroidia</taxon>
        <taxon>Bacteroidales</taxon>
        <taxon>Tannerellaceae</taxon>
        <taxon>Parabacteroides</taxon>
    </lineage>
</organism>
<evidence type="ECO:0008006" key="4">
    <source>
        <dbReference type="Google" id="ProtNLM"/>
    </source>
</evidence>
<reference evidence="2" key="1">
    <citation type="submission" date="2023-01" db="EMBL/GenBank/DDBJ databases">
        <title>Human gut microbiome strain richness.</title>
        <authorList>
            <person name="Chen-Liaw A."/>
        </authorList>
    </citation>
    <scope>NUCLEOTIDE SEQUENCE</scope>
    <source>
        <strain evidence="2">D35st1_E5_D35t1_190705</strain>
    </source>
</reference>
<dbReference type="RefSeq" id="WP_255420375.1">
    <property type="nucleotide sequence ID" value="NZ_CP143949.1"/>
</dbReference>
<name>A0AAW6FA69_PARDI</name>
<sequence>MREGSKLSFPGAGNGRFHVSETRTSTYRKRELPGVGNENFRHPE</sequence>
<evidence type="ECO:0000313" key="3">
    <source>
        <dbReference type="Proteomes" id="UP001211522"/>
    </source>
</evidence>
<feature type="region of interest" description="Disordered" evidence="1">
    <location>
        <begin position="1"/>
        <end position="44"/>
    </location>
</feature>
<accession>A0AAW6FA69</accession>
<dbReference type="Proteomes" id="UP001211522">
    <property type="component" value="Unassembled WGS sequence"/>
</dbReference>
<protein>
    <recommendedName>
        <fullName evidence="4">DNA methylase</fullName>
    </recommendedName>
</protein>
<evidence type="ECO:0000256" key="1">
    <source>
        <dbReference type="SAM" id="MobiDB-lite"/>
    </source>
</evidence>
<proteinExistence type="predicted"/>
<dbReference type="AlphaFoldDB" id="A0AAW6FA69"/>
<gene>
    <name evidence="2" type="ORF">PN612_15600</name>
</gene>
<dbReference type="EMBL" id="JAQMPX010000112">
    <property type="protein sequence ID" value="MDB9139913.1"/>
    <property type="molecule type" value="Genomic_DNA"/>
</dbReference>